<dbReference type="KEGG" id="smic:SmB9_25100"/>
<dbReference type="EMBL" id="RBWX01000007">
    <property type="protein sequence ID" value="RKS91866.1"/>
    <property type="molecule type" value="Genomic_DNA"/>
</dbReference>
<accession>A0AAD1D6L7</accession>
<evidence type="ECO:0000313" key="4">
    <source>
        <dbReference type="EMBL" id="RKS91866.1"/>
    </source>
</evidence>
<evidence type="ECO:0000256" key="1">
    <source>
        <dbReference type="ARBA" id="ARBA00022801"/>
    </source>
</evidence>
<evidence type="ECO:0000259" key="2">
    <source>
        <dbReference type="Pfam" id="PF20434"/>
    </source>
</evidence>
<protein>
    <submittedName>
        <fullName evidence="3 4">Esterase</fullName>
    </submittedName>
</protein>
<dbReference type="SUPFAM" id="SSF53474">
    <property type="entry name" value="alpha/beta-Hydrolases"/>
    <property type="match status" value="1"/>
</dbReference>
<dbReference type="PANTHER" id="PTHR48081">
    <property type="entry name" value="AB HYDROLASE SUPERFAMILY PROTEIN C4A8.06C"/>
    <property type="match status" value="1"/>
</dbReference>
<keyword evidence="1" id="KW-0378">Hydrolase</keyword>
<evidence type="ECO:0000313" key="6">
    <source>
        <dbReference type="Proteomes" id="UP000276029"/>
    </source>
</evidence>
<dbReference type="PANTHER" id="PTHR48081:SF33">
    <property type="entry name" value="KYNURENINE FORMAMIDASE"/>
    <property type="match status" value="1"/>
</dbReference>
<organism evidence="3 5">
    <name type="scientific">Sphingosinicella microcystinivorans</name>
    <dbReference type="NCBI Taxonomy" id="335406"/>
    <lineage>
        <taxon>Bacteria</taxon>
        <taxon>Pseudomonadati</taxon>
        <taxon>Pseudomonadota</taxon>
        <taxon>Alphaproteobacteria</taxon>
        <taxon>Sphingomonadales</taxon>
        <taxon>Sphingosinicellaceae</taxon>
        <taxon>Sphingosinicella</taxon>
    </lineage>
</organism>
<name>A0AAD1D6L7_SPHMI</name>
<dbReference type="InterPro" id="IPR029058">
    <property type="entry name" value="AB_hydrolase_fold"/>
</dbReference>
<dbReference type="Proteomes" id="UP000275727">
    <property type="component" value="Chromosome"/>
</dbReference>
<reference evidence="3 5" key="1">
    <citation type="submission" date="2018-06" db="EMBL/GenBank/DDBJ databases">
        <title>Complete Genome Sequence of the Microcystin-Degrading Bacterium Sphingosinicella microcystinivorans Strain B-9.</title>
        <authorList>
            <person name="Jin H."/>
            <person name="Nishizawa T."/>
            <person name="Guo Y."/>
            <person name="Nishizawa A."/>
            <person name="Park H."/>
            <person name="Kato H."/>
            <person name="Tsuji K."/>
            <person name="Harada K."/>
        </authorList>
    </citation>
    <scope>NUCLEOTIDE SEQUENCE [LARGE SCALE GENOMIC DNA]</scope>
    <source>
        <strain evidence="3 5">B9</strain>
    </source>
</reference>
<dbReference type="RefSeq" id="WP_121048498.1">
    <property type="nucleotide sequence ID" value="NZ_AP018711.1"/>
</dbReference>
<dbReference type="InterPro" id="IPR050300">
    <property type="entry name" value="GDXG_lipolytic_enzyme"/>
</dbReference>
<proteinExistence type="predicted"/>
<evidence type="ECO:0000313" key="5">
    <source>
        <dbReference type="Proteomes" id="UP000275727"/>
    </source>
</evidence>
<dbReference type="Gene3D" id="3.40.50.1820">
    <property type="entry name" value="alpha/beta hydrolase"/>
    <property type="match status" value="1"/>
</dbReference>
<reference evidence="4 6" key="2">
    <citation type="submission" date="2018-10" db="EMBL/GenBank/DDBJ databases">
        <title>Genomic Encyclopedia of Type Strains, Phase IV (KMG-IV): sequencing the most valuable type-strain genomes for metagenomic binning, comparative biology and taxonomic classification.</title>
        <authorList>
            <person name="Goeker M."/>
        </authorList>
    </citation>
    <scope>NUCLEOTIDE SEQUENCE [LARGE SCALE GENOMIC DNA]</scope>
    <source>
        <strain evidence="4 6">DSM 19791</strain>
    </source>
</reference>
<keyword evidence="6" id="KW-1185">Reference proteome</keyword>
<dbReference type="Proteomes" id="UP000276029">
    <property type="component" value="Unassembled WGS sequence"/>
</dbReference>
<dbReference type="InterPro" id="IPR049492">
    <property type="entry name" value="BD-FAE-like_dom"/>
</dbReference>
<dbReference type="AlphaFoldDB" id="A0AAD1D6L7"/>
<gene>
    <name evidence="4" type="ORF">DFR51_1439</name>
    <name evidence="3" type="ORF">SmB9_25100</name>
</gene>
<feature type="domain" description="BD-FAE-like" evidence="2">
    <location>
        <begin position="59"/>
        <end position="150"/>
    </location>
</feature>
<dbReference type="EMBL" id="AP018711">
    <property type="protein sequence ID" value="BBE34852.1"/>
    <property type="molecule type" value="Genomic_DNA"/>
</dbReference>
<sequence length="274" mass="29695">MTLQAIIDWDDAYANSAHIADGDRWPEAWVEPARRWREACGTRAMLDLPYGDAPRNRYDLFLPEGTPRGLVVFIHGGYWLALDKSYWSHLSRGPLARGFAVAMPSYTLCPETPISGISREVGAAITAAAARIEGPILITGHSAGGHLAARMVSATSPLPREVAARVVHTVPISALADLRPLMRTEMNDTLHIDDAEAAGESPALLAPLAGARVTCWMGADERPEFRRQSALLANIWSGLGAAAALFEEPGRHHFNVIDGLEDPDHPLTRTLLGE</sequence>
<dbReference type="Pfam" id="PF20434">
    <property type="entry name" value="BD-FAE"/>
    <property type="match status" value="1"/>
</dbReference>
<dbReference type="GO" id="GO:0016787">
    <property type="term" value="F:hydrolase activity"/>
    <property type="evidence" value="ECO:0007669"/>
    <property type="project" value="UniProtKB-KW"/>
</dbReference>
<evidence type="ECO:0000313" key="3">
    <source>
        <dbReference type="EMBL" id="BBE34852.1"/>
    </source>
</evidence>